<dbReference type="GO" id="GO:0005886">
    <property type="term" value="C:plasma membrane"/>
    <property type="evidence" value="ECO:0007669"/>
    <property type="project" value="InterPro"/>
</dbReference>
<dbReference type="EMBL" id="MRZV01001076">
    <property type="protein sequence ID" value="PIK40877.1"/>
    <property type="molecule type" value="Genomic_DNA"/>
</dbReference>
<feature type="domain" description="Cadherin" evidence="13">
    <location>
        <begin position="1144"/>
        <end position="1250"/>
    </location>
</feature>
<protein>
    <submittedName>
        <fullName evidence="14">Putative cadherin-23</fullName>
    </submittedName>
</protein>
<evidence type="ECO:0000313" key="15">
    <source>
        <dbReference type="Proteomes" id="UP000230750"/>
    </source>
</evidence>
<dbReference type="SMART" id="SM00112">
    <property type="entry name" value="CA"/>
    <property type="match status" value="16"/>
</dbReference>
<dbReference type="SUPFAM" id="SSF49313">
    <property type="entry name" value="Cadherin-like"/>
    <property type="match status" value="17"/>
</dbReference>
<evidence type="ECO:0000256" key="2">
    <source>
        <dbReference type="ARBA" id="ARBA00022536"/>
    </source>
</evidence>
<feature type="domain" description="Cadherin" evidence="13">
    <location>
        <begin position="714"/>
        <end position="816"/>
    </location>
</feature>
<dbReference type="Proteomes" id="UP000230750">
    <property type="component" value="Unassembled WGS sequence"/>
</dbReference>
<keyword evidence="4" id="KW-0732">Signal</keyword>
<feature type="domain" description="Cadherin" evidence="13">
    <location>
        <begin position="1360"/>
        <end position="1460"/>
    </location>
</feature>
<gene>
    <name evidence="14" type="ORF">BSL78_22276</name>
</gene>
<feature type="domain" description="Cadherin" evidence="13">
    <location>
        <begin position="183"/>
        <end position="290"/>
    </location>
</feature>
<evidence type="ECO:0000256" key="5">
    <source>
        <dbReference type="ARBA" id="ARBA00022737"/>
    </source>
</evidence>
<dbReference type="PROSITE" id="PS00232">
    <property type="entry name" value="CADHERIN_1"/>
    <property type="match status" value="4"/>
</dbReference>
<keyword evidence="15" id="KW-1185">Reference proteome</keyword>
<feature type="domain" description="Cadherin" evidence="13">
    <location>
        <begin position="817"/>
        <end position="919"/>
    </location>
</feature>
<dbReference type="GO" id="GO:0048729">
    <property type="term" value="P:tissue morphogenesis"/>
    <property type="evidence" value="ECO:0007669"/>
    <property type="project" value="UniProtKB-ARBA"/>
</dbReference>
<dbReference type="STRING" id="307972.A0A2G8JYP1"/>
<evidence type="ECO:0000313" key="14">
    <source>
        <dbReference type="EMBL" id="PIK40877.1"/>
    </source>
</evidence>
<keyword evidence="3" id="KW-0812">Transmembrane</keyword>
<proteinExistence type="predicted"/>
<keyword evidence="2" id="KW-0245">EGF-like domain</keyword>
<dbReference type="FunFam" id="2.60.40.60:FF:000024">
    <property type="entry name" value="FAT atypical cadherin 3"/>
    <property type="match status" value="1"/>
</dbReference>
<dbReference type="PANTHER" id="PTHR24025:SF23">
    <property type="entry name" value="NEURAL-CADHERIN"/>
    <property type="match status" value="1"/>
</dbReference>
<dbReference type="GO" id="GO:0007163">
    <property type="term" value="P:establishment or maintenance of cell polarity"/>
    <property type="evidence" value="ECO:0007669"/>
    <property type="project" value="UniProtKB-ARBA"/>
</dbReference>
<sequence>MPPLSTPLSPPPLAGFCYRWYYYFDRIDPLTGIISIVSELPSISDTLTFNLTVQAQDQESPFNAGIAFVIVNVIDAGEIPPEFVLSRYEVDSIENLQTGTFVVQVLALVENRPADVRYILDPNSHPDVMMHFQVNDTTGEITVRVPLDRETNDFFAFTVIAAGETSSSLLSFLDANDNTPIFLEFPEDVRIPEDSPTQTVIGEIRTTDLDINQNAQINYVISDGNREGAFTFRRNSDGTASIITTRPLNREFTDEYNITVTAFDGGVPRLESSQIIRIILTDVNDNAPLFTVSSYSFEIIENQLSSLPVATLNVTDNDLPSTNNLVFNIVQGNEEDKFEINNQGDIFLTSPLDRETLDSFQLTVLLEDPTFDPQYQGFVSVFVTVLDENDNAPEFDEPSFQAQVEEGVRSAIVTTVEASDRDLGVNSEIRFNVTGPDSEFFSIDPIQGHLITDVELDRETLDEYIVTITAIDQAINPSARLTSTTTVTVAVTDINDSMPSFLFEQYGPYYILEESPNAFIDSIQAVDPDLGSGGRVTYSVTGQLREYFFINSATGLLTVNPNRPLDYERQQQINITIVASDTEGLESTTDITVNVLNVNDNTPRFEGAPYTVTISENVNVGTLAFIAGATDADLGLPGVVTYDIIDGNIDDVFWINPLNGEIYVNQTLDRETTPSYRLTLEAKDNPENPEDTRTTTTTLSIEISDADDVPPTFPNDEYFGTILENSFAGTLVDMDRPIRAVDSDEVSVIVYNITGEDSEVFSIDRLTGELRSSEVFDHEVKSLYTFTVIATDSQGSYAQAAVIITVLDANDNEPLLDLSVYNFTIPENSVGGVVVGQLTASDGDGDMVRFSIVTGGGDRFVIDAETGEITVSPRAILDREQQASYMLTISVSDQGAPQLTSLGTVNIDLSDINDSPPVFVETESIVSVSESEQRQSINIFRADDPDLNALVIYLIDSVTILDPSGRDISAEIDSSSWFRLNQTSGELILVEQVDREVVSEINVVISARDENGVDPETRTSNPNAEVQILITDINDNAPVIEPISVKTLQEESSIGTIITTVVADDLDQGEGGRITYIIEDSQNVPVMIDPDTGVLTVGSVIDREVLSWVNFTVLAIDNGAPSLNSSVDINLRITDINDNNPSFNQTLYSFMVNESSAAQECFGVVLAQDPDAGDFGAVTYELSGGDGLFFINSETGEICLSGELDKESVSQYSLIITAKDNPAGSANNRRETSTRVVIDVTDTNEFAPRSDLEFRFDLPEGESPGTVVGKITALDPDTPEDPLIYIILDIQPSDGENLFTINQTTGEIILIGEIDSDNSSFSDQYRINIIISDGGIPEQTTNVVSVITILDINDSPPSFDESLYNVSVSEDFDTTNPVVTVSATDPDEQSVLTYIIVDGNEESLFRISSDTGEIRFLQMFDHETQNFYELVVAVRDQDGLESTASVEINVRDISDVEPRFTQTLYIFPVLENQPNGTVVGTVVAADNNIEQPSSSGITYAIITGNDMQNLAIDPLTGVITTTRPLDREILERLMITVEAQGGGLIDTAVVTVLVLDENDNAPIFIQMEFNQNIRVTESAGTSIISPFATDQDSGINALVSYRIIEGNIAGIFGIDESNGRITLTRSVSTLPDPPSEFRLVVEAFDHGSPSQSTNVTIIITVGNDEDRRPVFLVPEQGQILALPENEPPGYLIVCLNATYQDIDTSGDDITYEFLMLGSTSNTQQLFTLNSTTGKLYSNFTADRESESSYTFFVIARSEGGTTPFQITIAITDKDDSEPTFPLQVN</sequence>
<dbReference type="InterPro" id="IPR015919">
    <property type="entry name" value="Cadherin-like_sf"/>
</dbReference>
<dbReference type="PRINTS" id="PR00205">
    <property type="entry name" value="CADHERIN"/>
</dbReference>
<dbReference type="FunFam" id="2.60.40.60:FF:000032">
    <property type="entry name" value="FAT atypical cadherin 1"/>
    <property type="match status" value="1"/>
</dbReference>
<dbReference type="Pfam" id="PF00028">
    <property type="entry name" value="Cadherin"/>
    <property type="match status" value="15"/>
</dbReference>
<dbReference type="InterPro" id="IPR002126">
    <property type="entry name" value="Cadherin-like_dom"/>
</dbReference>
<evidence type="ECO:0000256" key="3">
    <source>
        <dbReference type="ARBA" id="ARBA00022692"/>
    </source>
</evidence>
<dbReference type="Gene3D" id="2.60.40.60">
    <property type="entry name" value="Cadherins"/>
    <property type="match status" value="16"/>
</dbReference>
<feature type="domain" description="Cadherin" evidence="13">
    <location>
        <begin position="1040"/>
        <end position="1143"/>
    </location>
</feature>
<dbReference type="FunFam" id="2.60.40.60:FF:000104">
    <property type="entry name" value="cadherin-23 isoform X1"/>
    <property type="match status" value="1"/>
</dbReference>
<keyword evidence="6 12" id="KW-0106">Calcium</keyword>
<keyword evidence="5" id="KW-0677">Repeat</keyword>
<accession>A0A2G8JYP1</accession>
<feature type="domain" description="Cadherin" evidence="13">
    <location>
        <begin position="26"/>
        <end position="83"/>
    </location>
</feature>
<dbReference type="FunFam" id="2.60.40.60:FF:000266">
    <property type="entry name" value="Cadherin 23"/>
    <property type="match status" value="1"/>
</dbReference>
<organism evidence="14 15">
    <name type="scientific">Stichopus japonicus</name>
    <name type="common">Sea cucumber</name>
    <dbReference type="NCBI Taxonomy" id="307972"/>
    <lineage>
        <taxon>Eukaryota</taxon>
        <taxon>Metazoa</taxon>
        <taxon>Echinodermata</taxon>
        <taxon>Eleutherozoa</taxon>
        <taxon>Echinozoa</taxon>
        <taxon>Holothuroidea</taxon>
        <taxon>Aspidochirotacea</taxon>
        <taxon>Aspidochirotida</taxon>
        <taxon>Stichopodidae</taxon>
        <taxon>Apostichopus</taxon>
    </lineage>
</organism>
<dbReference type="FunFam" id="2.60.40.60:FF:000020">
    <property type="entry name" value="Dachsous cadherin-related 1b"/>
    <property type="match status" value="2"/>
</dbReference>
<evidence type="ECO:0000256" key="6">
    <source>
        <dbReference type="ARBA" id="ARBA00022837"/>
    </source>
</evidence>
<feature type="domain" description="Cadherin" evidence="13">
    <location>
        <begin position="520"/>
        <end position="605"/>
    </location>
</feature>
<feature type="domain" description="Cadherin" evidence="13">
    <location>
        <begin position="396"/>
        <end position="501"/>
    </location>
</feature>
<evidence type="ECO:0000256" key="4">
    <source>
        <dbReference type="ARBA" id="ARBA00022729"/>
    </source>
</evidence>
<keyword evidence="10" id="KW-1015">Disulfide bond</keyword>
<dbReference type="OrthoDB" id="9990384at2759"/>
<feature type="domain" description="Cadherin" evidence="13">
    <location>
        <begin position="291"/>
        <end position="395"/>
    </location>
</feature>
<feature type="domain" description="Cadherin" evidence="13">
    <location>
        <begin position="84"/>
        <end position="182"/>
    </location>
</feature>
<dbReference type="PANTHER" id="PTHR24025">
    <property type="entry name" value="DESMOGLEIN FAMILY MEMBER"/>
    <property type="match status" value="1"/>
</dbReference>
<dbReference type="InterPro" id="IPR050971">
    <property type="entry name" value="Cadherin-domain_protein"/>
</dbReference>
<keyword evidence="8" id="KW-1133">Transmembrane helix</keyword>
<feature type="domain" description="Cadherin" evidence="13">
    <location>
        <begin position="1580"/>
        <end position="1671"/>
    </location>
</feature>
<dbReference type="GO" id="GO:0005509">
    <property type="term" value="F:calcium ion binding"/>
    <property type="evidence" value="ECO:0007669"/>
    <property type="project" value="UniProtKB-UniRule"/>
</dbReference>
<dbReference type="GO" id="GO:0009887">
    <property type="term" value="P:animal organ morphogenesis"/>
    <property type="evidence" value="ECO:0007669"/>
    <property type="project" value="UniProtKB-ARBA"/>
</dbReference>
<evidence type="ECO:0000256" key="1">
    <source>
        <dbReference type="ARBA" id="ARBA00004167"/>
    </source>
</evidence>
<dbReference type="GO" id="GO:0007156">
    <property type="term" value="P:homophilic cell adhesion via plasma membrane adhesion molecules"/>
    <property type="evidence" value="ECO:0007669"/>
    <property type="project" value="InterPro"/>
</dbReference>
<dbReference type="InterPro" id="IPR020894">
    <property type="entry name" value="Cadherin_CS"/>
</dbReference>
<evidence type="ECO:0000259" key="13">
    <source>
        <dbReference type="PROSITE" id="PS50268"/>
    </source>
</evidence>
<evidence type="ECO:0000256" key="7">
    <source>
        <dbReference type="ARBA" id="ARBA00022889"/>
    </source>
</evidence>
<evidence type="ECO:0000256" key="8">
    <source>
        <dbReference type="ARBA" id="ARBA00022989"/>
    </source>
</evidence>
<keyword evidence="11" id="KW-0325">Glycoprotein</keyword>
<comment type="subcellular location">
    <subcellularLocation>
        <location evidence="1">Membrane</location>
        <topology evidence="1">Single-pass membrane protein</topology>
    </subcellularLocation>
</comment>
<keyword evidence="7" id="KW-0130">Cell adhesion</keyword>
<dbReference type="CDD" id="cd11304">
    <property type="entry name" value="Cadherin_repeat"/>
    <property type="match status" value="17"/>
</dbReference>
<dbReference type="FunFam" id="2.60.40.60:FF:000092">
    <property type="entry name" value="Protocadherin 8"/>
    <property type="match status" value="1"/>
</dbReference>
<dbReference type="GO" id="GO:0007399">
    <property type="term" value="P:nervous system development"/>
    <property type="evidence" value="ECO:0007669"/>
    <property type="project" value="UniProtKB-ARBA"/>
</dbReference>
<dbReference type="PROSITE" id="PS50268">
    <property type="entry name" value="CADHERIN_2"/>
    <property type="match status" value="17"/>
</dbReference>
<evidence type="ECO:0000256" key="10">
    <source>
        <dbReference type="ARBA" id="ARBA00023157"/>
    </source>
</evidence>
<feature type="domain" description="Cadherin" evidence="13">
    <location>
        <begin position="1461"/>
        <end position="1564"/>
    </location>
</feature>
<dbReference type="FunFam" id="2.60.40.60:FF:000081">
    <property type="entry name" value="protocadherin Fat 4"/>
    <property type="match status" value="1"/>
</dbReference>
<feature type="domain" description="Cadherin" evidence="13">
    <location>
        <begin position="1674"/>
        <end position="1780"/>
    </location>
</feature>
<reference evidence="14 15" key="1">
    <citation type="journal article" date="2017" name="PLoS Biol.">
        <title>The sea cucumber genome provides insights into morphological evolution and visceral regeneration.</title>
        <authorList>
            <person name="Zhang X."/>
            <person name="Sun L."/>
            <person name="Yuan J."/>
            <person name="Sun Y."/>
            <person name="Gao Y."/>
            <person name="Zhang L."/>
            <person name="Li S."/>
            <person name="Dai H."/>
            <person name="Hamel J.F."/>
            <person name="Liu C."/>
            <person name="Yu Y."/>
            <person name="Liu S."/>
            <person name="Lin W."/>
            <person name="Guo K."/>
            <person name="Jin S."/>
            <person name="Xu P."/>
            <person name="Storey K.B."/>
            <person name="Huan P."/>
            <person name="Zhang T."/>
            <person name="Zhou Y."/>
            <person name="Zhang J."/>
            <person name="Lin C."/>
            <person name="Li X."/>
            <person name="Xing L."/>
            <person name="Huo D."/>
            <person name="Sun M."/>
            <person name="Wang L."/>
            <person name="Mercier A."/>
            <person name="Li F."/>
            <person name="Yang H."/>
            <person name="Xiang J."/>
        </authorList>
    </citation>
    <scope>NUCLEOTIDE SEQUENCE [LARGE SCALE GENOMIC DNA]</scope>
    <source>
        <strain evidence="14">Shaxun</strain>
        <tissue evidence="14">Muscle</tissue>
    </source>
</reference>
<comment type="caution">
    <text evidence="14">The sequence shown here is derived from an EMBL/GenBank/DDBJ whole genome shotgun (WGS) entry which is preliminary data.</text>
</comment>
<dbReference type="GO" id="GO:0005911">
    <property type="term" value="C:cell-cell junction"/>
    <property type="evidence" value="ECO:0007669"/>
    <property type="project" value="TreeGrafter"/>
</dbReference>
<keyword evidence="9" id="KW-0472">Membrane</keyword>
<evidence type="ECO:0000256" key="11">
    <source>
        <dbReference type="ARBA" id="ARBA00023180"/>
    </source>
</evidence>
<name>A0A2G8JYP1_STIJA</name>
<evidence type="ECO:0000256" key="12">
    <source>
        <dbReference type="PROSITE-ProRule" id="PRU00043"/>
    </source>
</evidence>
<dbReference type="FunFam" id="2.60.40.60:FF:000116">
    <property type="entry name" value="Dachsous cadherin-related 2"/>
    <property type="match status" value="1"/>
</dbReference>
<feature type="domain" description="Cadherin" evidence="13">
    <location>
        <begin position="920"/>
        <end position="1040"/>
    </location>
</feature>
<feature type="domain" description="Cadherin" evidence="13">
    <location>
        <begin position="1250"/>
        <end position="1359"/>
    </location>
</feature>
<feature type="domain" description="Cadherin" evidence="13">
    <location>
        <begin position="606"/>
        <end position="713"/>
    </location>
</feature>
<evidence type="ECO:0000256" key="9">
    <source>
        <dbReference type="ARBA" id="ARBA00023136"/>
    </source>
</evidence>